<dbReference type="RefSeq" id="WP_190352813.1">
    <property type="nucleotide sequence ID" value="NZ_JACJPY010000099.1"/>
</dbReference>
<protein>
    <submittedName>
        <fullName evidence="2">Uncharacterized protein</fullName>
    </submittedName>
</protein>
<evidence type="ECO:0000313" key="3">
    <source>
        <dbReference type="Proteomes" id="UP000631421"/>
    </source>
</evidence>
<evidence type="ECO:0000313" key="2">
    <source>
        <dbReference type="EMBL" id="MBD2152368.1"/>
    </source>
</evidence>
<organism evidence="2 3">
    <name type="scientific">Pseudanabaena cinerea FACHB-1277</name>
    <dbReference type="NCBI Taxonomy" id="2949581"/>
    <lineage>
        <taxon>Bacteria</taxon>
        <taxon>Bacillati</taxon>
        <taxon>Cyanobacteriota</taxon>
        <taxon>Cyanophyceae</taxon>
        <taxon>Pseudanabaenales</taxon>
        <taxon>Pseudanabaenaceae</taxon>
        <taxon>Pseudanabaena</taxon>
        <taxon>Pseudanabaena cinerea</taxon>
    </lineage>
</organism>
<proteinExistence type="predicted"/>
<dbReference type="EMBL" id="JACJPY010000099">
    <property type="protein sequence ID" value="MBD2152368.1"/>
    <property type="molecule type" value="Genomic_DNA"/>
</dbReference>
<dbReference type="Proteomes" id="UP000631421">
    <property type="component" value="Unassembled WGS sequence"/>
</dbReference>
<sequence>MKELPNLKELIEEAKEALIVKLWKKIQKKNTKVRETVRKETKENVKKLQPTTSARI</sequence>
<gene>
    <name evidence="2" type="ORF">H6F44_19935</name>
</gene>
<reference evidence="2" key="1">
    <citation type="journal article" date="2015" name="ISME J.">
        <title>Draft Genome Sequence of Streptomyces incarnatus NRRL8089, which Produces the Nucleoside Antibiotic Sinefungin.</title>
        <authorList>
            <person name="Oshima K."/>
            <person name="Hattori M."/>
            <person name="Shimizu H."/>
            <person name="Fukuda K."/>
            <person name="Nemoto M."/>
            <person name="Inagaki K."/>
            <person name="Tamura T."/>
        </authorList>
    </citation>
    <scope>NUCLEOTIDE SEQUENCE</scope>
    <source>
        <strain evidence="2">FACHB-1277</strain>
    </source>
</reference>
<comment type="caution">
    <text evidence="2">The sequence shown here is derived from an EMBL/GenBank/DDBJ whole genome shotgun (WGS) entry which is preliminary data.</text>
</comment>
<evidence type="ECO:0000256" key="1">
    <source>
        <dbReference type="SAM" id="MobiDB-lite"/>
    </source>
</evidence>
<reference evidence="2" key="2">
    <citation type="submission" date="2020-08" db="EMBL/GenBank/DDBJ databases">
        <authorList>
            <person name="Chen M."/>
            <person name="Teng W."/>
            <person name="Zhao L."/>
            <person name="Hu C."/>
            <person name="Zhou Y."/>
            <person name="Han B."/>
            <person name="Song L."/>
            <person name="Shu W."/>
        </authorList>
    </citation>
    <scope>NUCLEOTIDE SEQUENCE</scope>
    <source>
        <strain evidence="2">FACHB-1277</strain>
    </source>
</reference>
<accession>A0A926UWX1</accession>
<dbReference type="AlphaFoldDB" id="A0A926UWX1"/>
<feature type="region of interest" description="Disordered" evidence="1">
    <location>
        <begin position="35"/>
        <end position="56"/>
    </location>
</feature>
<keyword evidence="3" id="KW-1185">Reference proteome</keyword>
<feature type="compositionally biased region" description="Basic and acidic residues" evidence="1">
    <location>
        <begin position="35"/>
        <end position="46"/>
    </location>
</feature>
<name>A0A926UWX1_9CYAN</name>